<dbReference type="EMBL" id="ML770882">
    <property type="protein sequence ID" value="KAE9382890.1"/>
    <property type="molecule type" value="Genomic_DNA"/>
</dbReference>
<sequence>MPKVTIKADDVVSELTPIKPRSHDITKRPFDWSPDAPYDTRLLMTYAKIPFAPRVHFKGSPEAAETKARKHAQVVLQKYKDSVLEYNASLTLDDLDSNKKRMLAARHDDKAWETLRSSVAKRRELMFANKSPNPYSTRIYTSDNHKILSAFQYAPPEPLVTENRAASKSGARQHENYGLCQAQATQRLLSLIHPEKYEGDRRHAGQNISLQTSNYHTHYGWNGKDKKTAERCGIRHISSGWCQQGHPYQYMSTSGAFKENTQATPAIEDWYKDSIQCNAYLDEVFKHEFPEWWNKLTAAQKAGKWTKYEIGPHNTKAIIYKKHSTDHIDEGDIGPTMLHVLPTQQHGGYLELVDLETRLYYCPGSIVIGFFGLLWHFVTEVTHRNIEAPQKYKDSKLTPGRVTVVSYFPKTSFNQLYDKPPGWARETMWGREIVSGEC</sequence>
<dbReference type="OrthoDB" id="2658103at2759"/>
<reference evidence="1" key="1">
    <citation type="journal article" date="2019" name="Environ. Microbiol.">
        <title>Fungal ecological strategies reflected in gene transcription - a case study of two litter decomposers.</title>
        <authorList>
            <person name="Barbi F."/>
            <person name="Kohler A."/>
            <person name="Barry K."/>
            <person name="Baskaran P."/>
            <person name="Daum C."/>
            <person name="Fauchery L."/>
            <person name="Ihrmark K."/>
            <person name="Kuo A."/>
            <person name="LaButti K."/>
            <person name="Lipzen A."/>
            <person name="Morin E."/>
            <person name="Grigoriev I.V."/>
            <person name="Henrissat B."/>
            <person name="Lindahl B."/>
            <person name="Martin F."/>
        </authorList>
    </citation>
    <scope>NUCLEOTIDE SEQUENCE</scope>
    <source>
        <strain evidence="1">JB14</strain>
    </source>
</reference>
<dbReference type="Gene3D" id="3.60.130.30">
    <property type="match status" value="1"/>
</dbReference>
<evidence type="ECO:0000313" key="1">
    <source>
        <dbReference type="EMBL" id="KAE9382890.1"/>
    </source>
</evidence>
<dbReference type="Proteomes" id="UP000799118">
    <property type="component" value="Unassembled WGS sequence"/>
</dbReference>
<evidence type="ECO:0000313" key="2">
    <source>
        <dbReference type="Proteomes" id="UP000799118"/>
    </source>
</evidence>
<name>A0A6A4GBW1_9AGAR</name>
<organism evidence="1 2">
    <name type="scientific">Gymnopus androsaceus JB14</name>
    <dbReference type="NCBI Taxonomy" id="1447944"/>
    <lineage>
        <taxon>Eukaryota</taxon>
        <taxon>Fungi</taxon>
        <taxon>Dikarya</taxon>
        <taxon>Basidiomycota</taxon>
        <taxon>Agaricomycotina</taxon>
        <taxon>Agaricomycetes</taxon>
        <taxon>Agaricomycetidae</taxon>
        <taxon>Agaricales</taxon>
        <taxon>Marasmiineae</taxon>
        <taxon>Omphalotaceae</taxon>
        <taxon>Gymnopus</taxon>
    </lineage>
</organism>
<keyword evidence="2" id="KW-1185">Reference proteome</keyword>
<proteinExistence type="predicted"/>
<gene>
    <name evidence="1" type="ORF">BT96DRAFT_951810</name>
</gene>
<accession>A0A6A4GBW1</accession>
<dbReference type="AlphaFoldDB" id="A0A6A4GBW1"/>
<protein>
    <submittedName>
        <fullName evidence="1">Uncharacterized protein</fullName>
    </submittedName>
</protein>